<dbReference type="Gene3D" id="3.40.30.10">
    <property type="entry name" value="Glutaredoxin"/>
    <property type="match status" value="1"/>
</dbReference>
<sequence length="131" mass="15121">MRIIIRYFFRTLRLILTPVMLISEKLSTPKSITRTPDAQAKVDSACEDLALYQFTACPFCIKVRKEIARLGLNIETRDAQHDSGRRSELEAGGGHVKVPCLRIRQDDGKDQWLYESDDIRLWLQRQFEPAA</sequence>
<dbReference type="eggNOG" id="COG0695">
    <property type="taxonomic scope" value="Bacteria"/>
</dbReference>
<evidence type="ECO:0000259" key="1">
    <source>
        <dbReference type="Pfam" id="PF13417"/>
    </source>
</evidence>
<dbReference type="RefSeq" id="WP_007154974.1">
    <property type="nucleotide sequence ID" value="NZ_ABCP01000037.1"/>
</dbReference>
<proteinExistence type="predicted"/>
<dbReference type="EMBL" id="ABCP01000037">
    <property type="protein sequence ID" value="EDM46513.1"/>
    <property type="molecule type" value="Genomic_DNA"/>
</dbReference>
<dbReference type="InterPro" id="IPR036249">
    <property type="entry name" value="Thioredoxin-like_sf"/>
</dbReference>
<protein>
    <submittedName>
        <fullName evidence="2">Glutaredoxin family protein</fullName>
    </submittedName>
</protein>
<dbReference type="InterPro" id="IPR011767">
    <property type="entry name" value="GLR_AS"/>
</dbReference>
<organism evidence="2 3">
    <name type="scientific">Marinobacter algicola DG893</name>
    <dbReference type="NCBI Taxonomy" id="443152"/>
    <lineage>
        <taxon>Bacteria</taxon>
        <taxon>Pseudomonadati</taxon>
        <taxon>Pseudomonadota</taxon>
        <taxon>Gammaproteobacteria</taxon>
        <taxon>Pseudomonadales</taxon>
        <taxon>Marinobacteraceae</taxon>
        <taxon>Marinobacter</taxon>
    </lineage>
</organism>
<reference evidence="2 3" key="1">
    <citation type="submission" date="2007-06" db="EMBL/GenBank/DDBJ databases">
        <authorList>
            <person name="Green D."/>
            <person name="Ferriera S."/>
            <person name="Johnson J."/>
            <person name="Kravitz S."/>
            <person name="Beeson K."/>
            <person name="Sutton G."/>
            <person name="Rogers Y.-H."/>
            <person name="Friedman R."/>
            <person name="Frazier M."/>
            <person name="Venter J.C."/>
        </authorList>
    </citation>
    <scope>NUCLEOTIDE SEQUENCE [LARGE SCALE GENOMIC DNA]</scope>
    <source>
        <strain evidence="2 3">DG893</strain>
    </source>
</reference>
<name>A6F3Z0_9GAMM</name>
<gene>
    <name evidence="2" type="ORF">MDG893_20094</name>
</gene>
<keyword evidence="3" id="KW-1185">Reference proteome</keyword>
<feature type="domain" description="GST N-terminal" evidence="1">
    <location>
        <begin position="51"/>
        <end position="129"/>
    </location>
</feature>
<dbReference type="OrthoDB" id="9793736at2"/>
<dbReference type="SUPFAM" id="SSF52833">
    <property type="entry name" value="Thioredoxin-like"/>
    <property type="match status" value="1"/>
</dbReference>
<evidence type="ECO:0000313" key="2">
    <source>
        <dbReference type="EMBL" id="EDM46513.1"/>
    </source>
</evidence>
<dbReference type="Proteomes" id="UP000005856">
    <property type="component" value="Unassembled WGS sequence"/>
</dbReference>
<dbReference type="PROSITE" id="PS51354">
    <property type="entry name" value="GLUTAREDOXIN_2"/>
    <property type="match status" value="1"/>
</dbReference>
<dbReference type="AlphaFoldDB" id="A6F3Z0"/>
<evidence type="ECO:0000313" key="3">
    <source>
        <dbReference type="Proteomes" id="UP000005856"/>
    </source>
</evidence>
<comment type="caution">
    <text evidence="2">The sequence shown here is derived from an EMBL/GenBank/DDBJ whole genome shotgun (WGS) entry which is preliminary data.</text>
</comment>
<dbReference type="Pfam" id="PF13417">
    <property type="entry name" value="GST_N_3"/>
    <property type="match status" value="1"/>
</dbReference>
<dbReference type="STRING" id="443152.MDG893_20094"/>
<dbReference type="PROSITE" id="PS00195">
    <property type="entry name" value="GLUTAREDOXIN_1"/>
    <property type="match status" value="1"/>
</dbReference>
<accession>A6F3Z0</accession>
<dbReference type="InterPro" id="IPR004045">
    <property type="entry name" value="Glutathione_S-Trfase_N"/>
</dbReference>